<dbReference type="AlphaFoldDB" id="A0AAU9KUV3"/>
<dbReference type="EMBL" id="CAKKTJ010000126">
    <property type="protein sequence ID" value="CAH0475426.1"/>
    <property type="molecule type" value="Genomic_DNA"/>
</dbReference>
<proteinExistence type="predicted"/>
<sequence length="73" mass="8590">MVFFQRQFNCRFTFSGRTVEGNTGHWRYSARSLVLRDSMIFGWDMPLSFWGDDAEYAVYILNRSPSKANLGRQ</sequence>
<reference evidence="1" key="1">
    <citation type="submission" date="2021-11" db="EMBL/GenBank/DDBJ databases">
        <authorList>
            <person name="Islam A."/>
            <person name="Islam S."/>
            <person name="Flora M.S."/>
            <person name="Rahman M."/>
            <person name="Ziaur R.M."/>
            <person name="Epstein J.H."/>
            <person name="Hassan M."/>
            <person name="Klassen M."/>
            <person name="Woodard K."/>
            <person name="Webb A."/>
            <person name="Webby R.J."/>
            <person name="El Zowalaty M.E."/>
        </authorList>
    </citation>
    <scope>NUCLEOTIDE SEQUENCE</scope>
    <source>
        <strain evidence="1">Pbs3</strain>
    </source>
</reference>
<comment type="caution">
    <text evidence="1">The sequence shown here is derived from an EMBL/GenBank/DDBJ whole genome shotgun (WGS) entry which is preliminary data.</text>
</comment>
<organism evidence="1 2">
    <name type="scientific">Peronospora belbahrii</name>
    <dbReference type="NCBI Taxonomy" id="622444"/>
    <lineage>
        <taxon>Eukaryota</taxon>
        <taxon>Sar</taxon>
        <taxon>Stramenopiles</taxon>
        <taxon>Oomycota</taxon>
        <taxon>Peronosporomycetes</taxon>
        <taxon>Peronosporales</taxon>
        <taxon>Peronosporaceae</taxon>
        <taxon>Peronospora</taxon>
    </lineage>
</organism>
<dbReference type="Proteomes" id="UP001160483">
    <property type="component" value="Unassembled WGS sequence"/>
</dbReference>
<name>A0AAU9KUV3_9STRA</name>
<protein>
    <submittedName>
        <fullName evidence="1">Uncharacterized protein</fullName>
    </submittedName>
</protein>
<evidence type="ECO:0000313" key="2">
    <source>
        <dbReference type="Proteomes" id="UP001160483"/>
    </source>
</evidence>
<evidence type="ECO:0000313" key="1">
    <source>
        <dbReference type="EMBL" id="CAH0475426.1"/>
    </source>
</evidence>
<gene>
    <name evidence="1" type="ORF">PBS003_LOCUS2240</name>
</gene>
<accession>A0AAU9KUV3</accession>